<keyword evidence="11" id="KW-0443">Lipid metabolism</keyword>
<evidence type="ECO:0000256" key="16">
    <source>
        <dbReference type="SAM" id="Phobius"/>
    </source>
</evidence>
<dbReference type="UniPathway" id="UPA00753"/>
<evidence type="ECO:0000256" key="3">
    <source>
        <dbReference type="ARBA" id="ARBA00005189"/>
    </source>
</evidence>
<evidence type="ECO:0000256" key="4">
    <source>
        <dbReference type="ARBA" id="ARBA00022516"/>
    </source>
</evidence>
<proteinExistence type="predicted"/>
<dbReference type="PANTHER" id="PTHR15458:SF5">
    <property type="entry name" value="PHOSPHATIDYLETHANOLAMINE N-METHYLTRANSFERASE"/>
    <property type="match status" value="1"/>
</dbReference>
<keyword evidence="12 16" id="KW-0472">Membrane</keyword>
<evidence type="ECO:0000256" key="13">
    <source>
        <dbReference type="ARBA" id="ARBA00023209"/>
    </source>
</evidence>
<evidence type="ECO:0000313" key="17">
    <source>
        <dbReference type="EMBL" id="KAG0479877.1"/>
    </source>
</evidence>
<dbReference type="GO" id="GO:0005789">
    <property type="term" value="C:endoplasmic reticulum membrane"/>
    <property type="evidence" value="ECO:0007669"/>
    <property type="project" value="UniProtKB-SubCell"/>
</dbReference>
<evidence type="ECO:0000256" key="11">
    <source>
        <dbReference type="ARBA" id="ARBA00023098"/>
    </source>
</evidence>
<dbReference type="Pfam" id="PF04191">
    <property type="entry name" value="PEMT"/>
    <property type="match status" value="1"/>
</dbReference>
<keyword evidence="18" id="KW-1185">Reference proteome</keyword>
<keyword evidence="7" id="KW-0949">S-adenosyl-L-methionine</keyword>
<feature type="transmembrane region" description="Helical" evidence="16">
    <location>
        <begin position="65"/>
        <end position="82"/>
    </location>
</feature>
<protein>
    <recommendedName>
        <fullName evidence="15">phosphatidyl-N-methylethanolamine N-methyltransferase</fullName>
        <ecNumber evidence="15">2.1.1.71</ecNumber>
    </recommendedName>
</protein>
<keyword evidence="14" id="KW-1208">Phospholipid metabolism</keyword>
<keyword evidence="8 16" id="KW-0812">Transmembrane</keyword>
<evidence type="ECO:0000256" key="1">
    <source>
        <dbReference type="ARBA" id="ARBA00004477"/>
    </source>
</evidence>
<keyword evidence="10 16" id="KW-1133">Transmembrane helix</keyword>
<dbReference type="EC" id="2.1.1.71" evidence="15"/>
<evidence type="ECO:0000256" key="10">
    <source>
        <dbReference type="ARBA" id="ARBA00022989"/>
    </source>
</evidence>
<dbReference type="Proteomes" id="UP000636800">
    <property type="component" value="Chromosome 5"/>
</dbReference>
<evidence type="ECO:0000256" key="15">
    <source>
        <dbReference type="ARBA" id="ARBA00034137"/>
    </source>
</evidence>
<evidence type="ECO:0000256" key="14">
    <source>
        <dbReference type="ARBA" id="ARBA00023264"/>
    </source>
</evidence>
<reference evidence="17 18" key="1">
    <citation type="journal article" date="2020" name="Nat. Food">
        <title>A phased Vanilla planifolia genome enables genetic improvement of flavour and production.</title>
        <authorList>
            <person name="Hasing T."/>
            <person name="Tang H."/>
            <person name="Brym M."/>
            <person name="Khazi F."/>
            <person name="Huang T."/>
            <person name="Chambers A.H."/>
        </authorList>
    </citation>
    <scope>NUCLEOTIDE SEQUENCE [LARGE SCALE GENOMIC DNA]</scope>
    <source>
        <tissue evidence="17">Leaf</tissue>
    </source>
</reference>
<evidence type="ECO:0000256" key="12">
    <source>
        <dbReference type="ARBA" id="ARBA00023136"/>
    </source>
</evidence>
<comment type="pathway">
    <text evidence="2">Phospholipid metabolism; phosphatidylcholine biosynthesis.</text>
</comment>
<evidence type="ECO:0000256" key="6">
    <source>
        <dbReference type="ARBA" id="ARBA00022679"/>
    </source>
</evidence>
<evidence type="ECO:0000256" key="7">
    <source>
        <dbReference type="ARBA" id="ARBA00022691"/>
    </source>
</evidence>
<feature type="transmembrane region" description="Helical" evidence="16">
    <location>
        <begin position="123"/>
        <end position="148"/>
    </location>
</feature>
<comment type="pathway">
    <text evidence="3">Lipid metabolism.</text>
</comment>
<comment type="caution">
    <text evidence="17">The sequence shown here is derived from an EMBL/GenBank/DDBJ whole genome shotgun (WGS) entry which is preliminary data.</text>
</comment>
<evidence type="ECO:0000256" key="5">
    <source>
        <dbReference type="ARBA" id="ARBA00022603"/>
    </source>
</evidence>
<evidence type="ECO:0000256" key="8">
    <source>
        <dbReference type="ARBA" id="ARBA00022692"/>
    </source>
</evidence>
<dbReference type="EMBL" id="JADCNL010000005">
    <property type="protein sequence ID" value="KAG0479877.1"/>
    <property type="molecule type" value="Genomic_DNA"/>
</dbReference>
<keyword evidence="13" id="KW-0594">Phospholipid biosynthesis</keyword>
<keyword evidence="6" id="KW-0808">Transferase</keyword>
<organism evidence="17 18">
    <name type="scientific">Vanilla planifolia</name>
    <name type="common">Vanilla</name>
    <dbReference type="NCBI Taxonomy" id="51239"/>
    <lineage>
        <taxon>Eukaryota</taxon>
        <taxon>Viridiplantae</taxon>
        <taxon>Streptophyta</taxon>
        <taxon>Embryophyta</taxon>
        <taxon>Tracheophyta</taxon>
        <taxon>Spermatophyta</taxon>
        <taxon>Magnoliopsida</taxon>
        <taxon>Liliopsida</taxon>
        <taxon>Asparagales</taxon>
        <taxon>Orchidaceae</taxon>
        <taxon>Vanilloideae</taxon>
        <taxon>Vanilleae</taxon>
        <taxon>Vanilla</taxon>
    </lineage>
</organism>
<evidence type="ECO:0000256" key="9">
    <source>
        <dbReference type="ARBA" id="ARBA00022824"/>
    </source>
</evidence>
<dbReference type="OrthoDB" id="25131at2759"/>
<dbReference type="InterPro" id="IPR007318">
    <property type="entry name" value="Phopholipid_MeTrfase"/>
</dbReference>
<name>A0A835R5S6_VANPL</name>
<evidence type="ECO:0000256" key="2">
    <source>
        <dbReference type="ARBA" id="ARBA00004969"/>
    </source>
</evidence>
<keyword evidence="5" id="KW-0489">Methyltransferase</keyword>
<evidence type="ECO:0000313" key="18">
    <source>
        <dbReference type="Proteomes" id="UP000636800"/>
    </source>
</evidence>
<dbReference type="InterPro" id="IPR024960">
    <property type="entry name" value="PEMT/MFAP"/>
</dbReference>
<dbReference type="GO" id="GO:0032259">
    <property type="term" value="P:methylation"/>
    <property type="evidence" value="ECO:0007669"/>
    <property type="project" value="UniProtKB-KW"/>
</dbReference>
<dbReference type="AlphaFoldDB" id="A0A835R5S6"/>
<dbReference type="Gene3D" id="1.20.120.1630">
    <property type="match status" value="1"/>
</dbReference>
<accession>A0A835R5S6</accession>
<dbReference type="GO" id="GO:0000773">
    <property type="term" value="F:phosphatidyl-N-methylethanolamine N-methyltransferase activity"/>
    <property type="evidence" value="ECO:0007669"/>
    <property type="project" value="UniProtKB-EC"/>
</dbReference>
<sequence length="165" mass="19039">MVAAAAVVFCTLLPFPFYYFLWNCPQTWVDLCGRGVDPSHRMAQISHVLRLVQYVSLLSVARFSWPPWYCFILFGVGLYLNFKVYQLLGEAGMFYGVRFGKKISWVTQFPFGYIKDPQYVGSILNLLACLWFVPYHYVLLWIASYLILAHVESKEDATTRANPIS</sequence>
<gene>
    <name evidence="17" type="ORF">HPP92_010735</name>
</gene>
<comment type="subcellular location">
    <subcellularLocation>
        <location evidence="1">Endoplasmic reticulum membrane</location>
        <topology evidence="1">Multi-pass membrane protein</topology>
    </subcellularLocation>
</comment>
<keyword evidence="4" id="KW-0444">Lipid biosynthesis</keyword>
<keyword evidence="9" id="KW-0256">Endoplasmic reticulum</keyword>
<dbReference type="PANTHER" id="PTHR15458">
    <property type="entry name" value="PHOSPHATIDYLETHANOLAMINE N-METHYLTRANSFERASE"/>
    <property type="match status" value="1"/>
</dbReference>
<dbReference type="GO" id="GO:0006656">
    <property type="term" value="P:phosphatidylcholine biosynthetic process"/>
    <property type="evidence" value="ECO:0007669"/>
    <property type="project" value="UniProtKB-UniPathway"/>
</dbReference>